<gene>
    <name evidence="9" type="ORF">AN477_00425</name>
</gene>
<dbReference type="RefSeq" id="WP_054967216.1">
    <property type="nucleotide sequence ID" value="NZ_LJCO01000008.1"/>
</dbReference>
<comment type="caution">
    <text evidence="9">The sequence shown here is derived from an EMBL/GenBank/DDBJ whole genome shotgun (WGS) entry which is preliminary data.</text>
</comment>
<keyword evidence="10" id="KW-1185">Reference proteome</keyword>
<keyword evidence="4" id="KW-0309">Germination</keyword>
<evidence type="ECO:0000256" key="6">
    <source>
        <dbReference type="ARBA" id="ARBA00022989"/>
    </source>
</evidence>
<dbReference type="AlphaFoldDB" id="A0A0N8PPW6"/>
<reference evidence="9 10" key="1">
    <citation type="submission" date="2015-09" db="EMBL/GenBank/DDBJ databases">
        <title>Draft genome sequence of Alicyclobacillus ferrooxydans DSM 22381.</title>
        <authorList>
            <person name="Hemp J."/>
        </authorList>
    </citation>
    <scope>NUCLEOTIDE SEQUENCE [LARGE SCALE GENOMIC DNA]</scope>
    <source>
        <strain evidence="9 10">TC-34</strain>
    </source>
</reference>
<sequence length="371" mass="41114">MTVGNVKARVGRRELTSMFTLFVAAHAFLDYPDQVSEYGFEAAWMEPLLAGIMALVVFLAMDQLFRRFFPGKGLLEVLRIGFGRYVSTAIALALAGYFIFVTASIMRQFSETVIITVLPATPILVVSAMFVATVAYVATCGLEAVVRVAQIAFPIVIIAFIGLCLLTMNWWHPALLFPFWGSGIGSLAIGGYKTSAIFLNVLLLSIIYPHAQDYRDLRKVGVRSTLYSMLLLTAFLLVYHMVFAPLETQNLASPIYSLARVIHAGRFIQRIESIYIFIWVSAAVLKMSITIWAAAYILTDTFQWPSYRPIMPALALLCASISLTTSDVASVVRSQEDTMLDWGWIVALGVPLAILLIGTFRQQLKRGDARV</sequence>
<feature type="transmembrane region" description="Helical" evidence="8">
    <location>
        <begin position="43"/>
        <end position="61"/>
    </location>
</feature>
<feature type="transmembrane region" description="Helical" evidence="8">
    <location>
        <begin position="183"/>
        <end position="208"/>
    </location>
</feature>
<organism evidence="9 10">
    <name type="scientific">Alicyclobacillus ferrooxydans</name>
    <dbReference type="NCBI Taxonomy" id="471514"/>
    <lineage>
        <taxon>Bacteria</taxon>
        <taxon>Bacillati</taxon>
        <taxon>Bacillota</taxon>
        <taxon>Bacilli</taxon>
        <taxon>Bacillales</taxon>
        <taxon>Alicyclobacillaceae</taxon>
        <taxon>Alicyclobacillus</taxon>
    </lineage>
</organism>
<dbReference type="GO" id="GO:0016020">
    <property type="term" value="C:membrane"/>
    <property type="evidence" value="ECO:0007669"/>
    <property type="project" value="UniProtKB-SubCell"/>
</dbReference>
<keyword evidence="6 8" id="KW-1133">Transmembrane helix</keyword>
<feature type="transmembrane region" description="Helical" evidence="8">
    <location>
        <begin position="82"/>
        <end position="106"/>
    </location>
</feature>
<dbReference type="PANTHER" id="PTHR34975:SF2">
    <property type="entry name" value="SPORE GERMINATION PROTEIN A2"/>
    <property type="match status" value="1"/>
</dbReference>
<feature type="transmembrane region" description="Helical" evidence="8">
    <location>
        <begin position="151"/>
        <end position="171"/>
    </location>
</feature>
<dbReference type="GO" id="GO:0009847">
    <property type="term" value="P:spore germination"/>
    <property type="evidence" value="ECO:0007669"/>
    <property type="project" value="InterPro"/>
</dbReference>
<proteinExistence type="inferred from homology"/>
<dbReference type="PATRIC" id="fig|471514.4.peg.52"/>
<feature type="transmembrane region" description="Helical" evidence="8">
    <location>
        <begin position="112"/>
        <end position="139"/>
    </location>
</feature>
<evidence type="ECO:0000256" key="3">
    <source>
        <dbReference type="ARBA" id="ARBA00022448"/>
    </source>
</evidence>
<comment type="subcellular location">
    <subcellularLocation>
        <location evidence="1">Membrane</location>
        <topology evidence="1">Multi-pass membrane protein</topology>
    </subcellularLocation>
</comment>
<keyword evidence="3" id="KW-0813">Transport</keyword>
<feature type="transmembrane region" description="Helical" evidence="8">
    <location>
        <begin position="274"/>
        <end position="298"/>
    </location>
</feature>
<evidence type="ECO:0000256" key="8">
    <source>
        <dbReference type="SAM" id="Phobius"/>
    </source>
</evidence>
<protein>
    <submittedName>
        <fullName evidence="9">Uncharacterized protein</fullName>
    </submittedName>
</protein>
<evidence type="ECO:0000256" key="4">
    <source>
        <dbReference type="ARBA" id="ARBA00022544"/>
    </source>
</evidence>
<dbReference type="EMBL" id="LJCO01000008">
    <property type="protein sequence ID" value="KPV45469.1"/>
    <property type="molecule type" value="Genomic_DNA"/>
</dbReference>
<evidence type="ECO:0000256" key="2">
    <source>
        <dbReference type="ARBA" id="ARBA00007998"/>
    </source>
</evidence>
<dbReference type="PANTHER" id="PTHR34975">
    <property type="entry name" value="SPORE GERMINATION PROTEIN A2"/>
    <property type="match status" value="1"/>
</dbReference>
<evidence type="ECO:0000313" key="10">
    <source>
        <dbReference type="Proteomes" id="UP000050482"/>
    </source>
</evidence>
<feature type="transmembrane region" description="Helical" evidence="8">
    <location>
        <begin position="342"/>
        <end position="360"/>
    </location>
</feature>
<evidence type="ECO:0000256" key="7">
    <source>
        <dbReference type="ARBA" id="ARBA00023136"/>
    </source>
</evidence>
<accession>A0A0N8PPW6</accession>
<feature type="transmembrane region" description="Helical" evidence="8">
    <location>
        <begin position="310"/>
        <end position="330"/>
    </location>
</feature>
<evidence type="ECO:0000256" key="1">
    <source>
        <dbReference type="ARBA" id="ARBA00004141"/>
    </source>
</evidence>
<evidence type="ECO:0000313" key="9">
    <source>
        <dbReference type="EMBL" id="KPV45469.1"/>
    </source>
</evidence>
<dbReference type="NCBIfam" id="TIGR00912">
    <property type="entry name" value="2A0309"/>
    <property type="match status" value="1"/>
</dbReference>
<comment type="similarity">
    <text evidence="2">Belongs to the amino acid-polyamine-organocation (APC) superfamily. Spore germination protein (SGP) (TC 2.A.3.9) family.</text>
</comment>
<keyword evidence="5 8" id="KW-0812">Transmembrane</keyword>
<dbReference type="OrthoDB" id="1675410at2"/>
<dbReference type="InterPro" id="IPR004761">
    <property type="entry name" value="Spore_GerAB"/>
</dbReference>
<dbReference type="STRING" id="471514.AN477_00425"/>
<feature type="transmembrane region" description="Helical" evidence="8">
    <location>
        <begin position="220"/>
        <end position="242"/>
    </location>
</feature>
<evidence type="ECO:0000256" key="5">
    <source>
        <dbReference type="ARBA" id="ARBA00022692"/>
    </source>
</evidence>
<name>A0A0N8PPW6_9BACL</name>
<dbReference type="Proteomes" id="UP000050482">
    <property type="component" value="Unassembled WGS sequence"/>
</dbReference>
<keyword evidence="7 8" id="KW-0472">Membrane</keyword>
<dbReference type="Pfam" id="PF03845">
    <property type="entry name" value="Spore_permease"/>
    <property type="match status" value="1"/>
</dbReference>